<feature type="region of interest" description="Disordered" evidence="1">
    <location>
        <begin position="473"/>
        <end position="501"/>
    </location>
</feature>
<dbReference type="EMBL" id="CAMXCT010000193">
    <property type="protein sequence ID" value="CAI3975281.1"/>
    <property type="molecule type" value="Genomic_DNA"/>
</dbReference>
<accession>A0A9P1BNV9</accession>
<sequence>MSHAHSIALTLLPSHLHSLALVFNRRGQQTLYLLKSELDTGRIYDPNGWIHWKYCSVAKEGFNPGVRPEAEKGAGGRHLGIVKCTLPSGSVLADPEEIALELPGFRVQNHNLQWLLKSSHYDEAANRNVMRNPGLHKDVSWGVLRHKMLPRVLLYILSQPCDLVKVRIFEEPDADDGVPPDGVLPDGVPAVDGSTAVDDGDAVMPPPPGPMPPNHPPPQGDAVMRHVLHYMWAPHEFKALQPWIQKVKKNEKEETKGPPQKMLCTPYEKQLKKMPGDLTMLKEVLHSMQLLKADAAVFEGELHPGDAVFTALSGSNHEVSVANAMALQSWFQEYAQMRASKGRQVAFKEISSFAIDAEMDGDVVKIPIIALVQSLPTDGLPVLEDWLTVWEQMVFAGVDLARKMEVKPLSIDIVKGLLKDPKFKKGDLKYLKNLRKKDLSPNSQEMLKKVRKARNVQNWTAWRNKYASKGVPKSWGADGAAGSSSVGEPVHAEPVPADPYQPLTLKDAREKFMKDFLKENKEGTVQEKFKAGNKAWMESEIRARIMAAKAGIGSVVGPNEKAAVKERSFLLPEEPLPPPEEGCFPEEPLPEERFLLPEEPLPPPVQPVENLPPPVQPVENLPLRVQPELPLTNLPPLDSEWPPLDSDSDCDAETSDSLVVHCSDSDVFERLTWVHHQGDWRCVMTKHVQEIAMNLDLHETMDWLEY</sequence>
<reference evidence="4 5" key="2">
    <citation type="submission" date="2024-05" db="EMBL/GenBank/DDBJ databases">
        <authorList>
            <person name="Chen Y."/>
            <person name="Shah S."/>
            <person name="Dougan E. K."/>
            <person name="Thang M."/>
            <person name="Chan C."/>
        </authorList>
    </citation>
    <scope>NUCLEOTIDE SEQUENCE [LARGE SCALE GENOMIC DNA]</scope>
</reference>
<feature type="chain" id="PRO_5043269669" evidence="2">
    <location>
        <begin position="21"/>
        <end position="706"/>
    </location>
</feature>
<evidence type="ECO:0000256" key="2">
    <source>
        <dbReference type="SAM" id="SignalP"/>
    </source>
</evidence>
<evidence type="ECO:0000256" key="1">
    <source>
        <dbReference type="SAM" id="MobiDB-lite"/>
    </source>
</evidence>
<feature type="region of interest" description="Disordered" evidence="1">
    <location>
        <begin position="192"/>
        <end position="215"/>
    </location>
</feature>
<evidence type="ECO:0000313" key="4">
    <source>
        <dbReference type="EMBL" id="CAL4762593.1"/>
    </source>
</evidence>
<dbReference type="EMBL" id="CAMXCT020000193">
    <property type="protein sequence ID" value="CAL1128656.1"/>
    <property type="molecule type" value="Genomic_DNA"/>
</dbReference>
<keyword evidence="5" id="KW-1185">Reference proteome</keyword>
<dbReference type="Proteomes" id="UP001152797">
    <property type="component" value="Unassembled WGS sequence"/>
</dbReference>
<evidence type="ECO:0000313" key="3">
    <source>
        <dbReference type="EMBL" id="CAI3975281.1"/>
    </source>
</evidence>
<protein>
    <submittedName>
        <fullName evidence="3">Uncharacterized protein</fullName>
    </submittedName>
</protein>
<feature type="compositionally biased region" description="Low complexity" evidence="1">
    <location>
        <begin position="476"/>
        <end position="485"/>
    </location>
</feature>
<gene>
    <name evidence="3" type="ORF">C1SCF055_LOCUS3620</name>
</gene>
<dbReference type="EMBL" id="CAMXCT030000193">
    <property type="protein sequence ID" value="CAL4762593.1"/>
    <property type="molecule type" value="Genomic_DNA"/>
</dbReference>
<feature type="signal peptide" evidence="2">
    <location>
        <begin position="1"/>
        <end position="20"/>
    </location>
</feature>
<feature type="compositionally biased region" description="Pro residues" evidence="1">
    <location>
        <begin position="204"/>
        <end position="215"/>
    </location>
</feature>
<proteinExistence type="predicted"/>
<evidence type="ECO:0000313" key="5">
    <source>
        <dbReference type="Proteomes" id="UP001152797"/>
    </source>
</evidence>
<dbReference type="AlphaFoldDB" id="A0A9P1BNV9"/>
<keyword evidence="2" id="KW-0732">Signal</keyword>
<name>A0A9P1BNV9_9DINO</name>
<comment type="caution">
    <text evidence="3">The sequence shown here is derived from an EMBL/GenBank/DDBJ whole genome shotgun (WGS) entry which is preliminary data.</text>
</comment>
<reference evidence="3" key="1">
    <citation type="submission" date="2022-10" db="EMBL/GenBank/DDBJ databases">
        <authorList>
            <person name="Chen Y."/>
            <person name="Dougan E. K."/>
            <person name="Chan C."/>
            <person name="Rhodes N."/>
            <person name="Thang M."/>
        </authorList>
    </citation>
    <scope>NUCLEOTIDE SEQUENCE</scope>
</reference>
<organism evidence="3">
    <name type="scientific">Cladocopium goreaui</name>
    <dbReference type="NCBI Taxonomy" id="2562237"/>
    <lineage>
        <taxon>Eukaryota</taxon>
        <taxon>Sar</taxon>
        <taxon>Alveolata</taxon>
        <taxon>Dinophyceae</taxon>
        <taxon>Suessiales</taxon>
        <taxon>Symbiodiniaceae</taxon>
        <taxon>Cladocopium</taxon>
    </lineage>
</organism>